<evidence type="ECO:0000313" key="27">
    <source>
        <dbReference type="EMBL" id="STK83231.1"/>
    </source>
</evidence>
<evidence type="ECO:0000313" key="21">
    <source>
        <dbReference type="EMBL" id="PZZ68273.1"/>
    </source>
</evidence>
<dbReference type="EMBL" id="DABFUC010000016">
    <property type="protein sequence ID" value="HAI8959069.1"/>
    <property type="molecule type" value="Genomic_DNA"/>
</dbReference>
<evidence type="ECO:0000313" key="34">
    <source>
        <dbReference type="Proteomes" id="UP000036331"/>
    </source>
</evidence>
<dbReference type="Proteomes" id="UP000281900">
    <property type="component" value="Chromosome"/>
</dbReference>
<dbReference type="EMBL" id="UGCO01000001">
    <property type="protein sequence ID" value="STI76406.1"/>
    <property type="molecule type" value="Genomic_DNA"/>
</dbReference>
<dbReference type="EMBL" id="AP018802">
    <property type="protein sequence ID" value="BBF52874.1"/>
    <property type="molecule type" value="Genomic_DNA"/>
</dbReference>
<dbReference type="EMBL" id="UGFO01000006">
    <property type="protein sequence ID" value="STN15324.1"/>
    <property type="molecule type" value="Genomic_DNA"/>
</dbReference>
<dbReference type="EMBL" id="QFSS01000064">
    <property type="protein sequence ID" value="PZZ68273.1"/>
    <property type="molecule type" value="Genomic_DNA"/>
</dbReference>
<evidence type="ECO:0000313" key="36">
    <source>
        <dbReference type="Proteomes" id="UP000248865"/>
    </source>
</evidence>
<proteinExistence type="predicted"/>
<evidence type="ECO:0000313" key="28">
    <source>
        <dbReference type="EMBL" id="STM24416.1"/>
    </source>
</evidence>
<evidence type="ECO:0000313" key="38">
    <source>
        <dbReference type="Proteomes" id="UP000254079"/>
    </source>
</evidence>
<evidence type="ECO:0000313" key="4">
    <source>
        <dbReference type="EMBL" id="EFC2248780.1"/>
    </source>
</evidence>
<dbReference type="EMBL" id="LDXE02000005">
    <property type="protein sequence ID" value="PBN70531.1"/>
    <property type="molecule type" value="Genomic_DNA"/>
</dbReference>
<dbReference type="GeneID" id="89226431"/>
<evidence type="ECO:0000313" key="10">
    <source>
        <dbReference type="EMBL" id="HAZ7492116.1"/>
    </source>
</evidence>
<reference evidence="33 45" key="10">
    <citation type="submission" date="2018-10" db="EMBL/GenBank/DDBJ databases">
        <authorList>
            <person name="Noll B N."/>
        </authorList>
    </citation>
    <scope>NUCLEOTIDE SEQUENCE [LARGE SCALE GENOMIC DNA]</scope>
    <source>
        <strain evidence="33">Ecoli022</strain>
    </source>
</reference>
<evidence type="ECO:0000313" key="49">
    <source>
        <dbReference type="Proteomes" id="UP000430387"/>
    </source>
</evidence>
<evidence type="ECO:0000313" key="60">
    <source>
        <dbReference type="Proteomes" id="UP000531463"/>
    </source>
</evidence>
<evidence type="ECO:0000313" key="16">
    <source>
        <dbReference type="EMBL" id="MXJ10894.1"/>
    </source>
</evidence>
<evidence type="ECO:0000313" key="26">
    <source>
        <dbReference type="EMBL" id="STI86601.1"/>
    </source>
</evidence>
<evidence type="ECO:0000313" key="23">
    <source>
        <dbReference type="EMBL" id="STH73264.1"/>
    </source>
</evidence>
<evidence type="ECO:0000313" key="44">
    <source>
        <dbReference type="Proteomes" id="UP000255543"/>
    </source>
</evidence>
<evidence type="ECO:0000313" key="11">
    <source>
        <dbReference type="EMBL" id="MBA7720515.1"/>
    </source>
</evidence>
<evidence type="ECO:0000313" key="2">
    <source>
        <dbReference type="EMBL" id="BBF52874.1"/>
    </source>
</evidence>
<dbReference type="EMBL" id="UGEB01000001">
    <property type="protein sequence ID" value="STK83231.1"/>
    <property type="molecule type" value="Genomic_DNA"/>
</dbReference>
<accession>A0A2A2XNY7</accession>
<dbReference type="EMBL" id="AASEPP010000058">
    <property type="protein sequence ID" value="EFC2248780.1"/>
    <property type="molecule type" value="Genomic_DNA"/>
</dbReference>
<dbReference type="Proteomes" id="UP000430387">
    <property type="component" value="Unassembled WGS sequence"/>
</dbReference>
<dbReference type="EMBL" id="UGCP01000002">
    <property type="protein sequence ID" value="STI86601.1"/>
    <property type="molecule type" value="Genomic_DNA"/>
</dbReference>
<evidence type="ECO:0000313" key="17">
    <source>
        <dbReference type="EMBL" id="NAG17683.1"/>
    </source>
</evidence>
<evidence type="ECO:0000313" key="57">
    <source>
        <dbReference type="Proteomes" id="UP000521994"/>
    </source>
</evidence>
<dbReference type="Proteomes" id="UP000531463">
    <property type="component" value="Unassembled WGS sequence"/>
</dbReference>
<evidence type="ECO:0000313" key="15">
    <source>
        <dbReference type="EMBL" id="MXI78031.1"/>
    </source>
</evidence>
<reference evidence="8 62" key="4">
    <citation type="journal article" date="2018" name="Genome Biol.">
        <title>SKESA: strategic k-mer extension for scrupulous assemblies.</title>
        <authorList>
            <person name="Souvorov A."/>
            <person name="Agarwala R."/>
            <person name="Lipman D.J."/>
        </authorList>
    </citation>
    <scope>NUCLEOTIDE SEQUENCE [LARGE SCALE GENOMIC DNA]</scope>
    <source>
        <strain evidence="10">SJP41</strain>
        <strain evidence="9 62">TW14994</strain>
        <strain evidence="8">W1_5_ERB1</strain>
    </source>
</reference>
<evidence type="ECO:0000313" key="43">
    <source>
        <dbReference type="Proteomes" id="UP000255057"/>
    </source>
</evidence>
<dbReference type="Proteomes" id="UP000255057">
    <property type="component" value="Unassembled WGS sequence"/>
</dbReference>
<evidence type="ECO:0000313" key="12">
    <source>
        <dbReference type="EMBL" id="MUM74886.1"/>
    </source>
</evidence>
<evidence type="ECO:0000313" key="5">
    <source>
        <dbReference type="EMBL" id="EFH6095563.1"/>
    </source>
</evidence>
<reference evidence="6 57" key="18">
    <citation type="submission" date="2020-02" db="EMBL/GenBank/DDBJ databases">
        <authorList>
            <consortium name="PulseNet: The National Subtyping Network for Foodborne Disease Surveillance"/>
            <person name="Tarr C.L."/>
            <person name="Trees E."/>
            <person name="Katz L.S."/>
            <person name="Carleton-Romer H.A."/>
            <person name="Stroika S."/>
            <person name="Kucerova Z."/>
            <person name="Roache K.F."/>
            <person name="Sabol A.L."/>
            <person name="Besser J."/>
            <person name="Gerner-Smidt P."/>
        </authorList>
    </citation>
    <scope>NUCLEOTIDE SEQUENCE [LARGE SCALE GENOMIC DNA]</scope>
    <source>
        <strain evidence="6 57">2014C-3796</strain>
    </source>
</reference>
<dbReference type="Proteomes" id="UP000281521">
    <property type="component" value="Unassembled WGS sequence"/>
</dbReference>
<evidence type="ECO:0000313" key="56">
    <source>
        <dbReference type="Proteomes" id="UP000490727"/>
    </source>
</evidence>
<reference evidence="9" key="20">
    <citation type="submission" date="2020-04" db="EMBL/GenBank/DDBJ databases">
        <authorList>
            <consortium name="NCBI Pathogen Detection Project"/>
        </authorList>
    </citation>
    <scope>NUCLEOTIDE SEQUENCE</scope>
    <source>
        <strain evidence="10">SJP41</strain>
        <strain evidence="9">TW14994</strain>
        <strain evidence="8">W1_5_ERB1</strain>
    </source>
</reference>
<evidence type="ECO:0000313" key="62">
    <source>
        <dbReference type="Proteomes" id="UP000842385"/>
    </source>
</evidence>
<dbReference type="EMBL" id="UGBT01000002">
    <property type="protein sequence ID" value="STH73264.1"/>
    <property type="molecule type" value="Genomic_DNA"/>
</dbReference>
<dbReference type="EMBL" id="DABALL010000051">
    <property type="protein sequence ID" value="HAH1421255.1"/>
    <property type="molecule type" value="Genomic_DNA"/>
</dbReference>
<dbReference type="EMBL" id="AATJQG010000014">
    <property type="protein sequence ID" value="EFM0517010.1"/>
    <property type="molecule type" value="Genomic_DNA"/>
</dbReference>
<evidence type="ECO:0000313" key="41">
    <source>
        <dbReference type="Proteomes" id="UP000254428"/>
    </source>
</evidence>
<evidence type="ECO:0000313" key="6">
    <source>
        <dbReference type="EMBL" id="EFI0212445.1"/>
    </source>
</evidence>
<evidence type="ECO:0000313" key="37">
    <source>
        <dbReference type="Proteomes" id="UP000250991"/>
    </source>
</evidence>
<dbReference type="Proteomes" id="UP000254718">
    <property type="component" value="Unassembled WGS sequence"/>
</dbReference>
<accession>A0A066RDC3</accession>
<dbReference type="EMBL" id="WTMY01000018">
    <property type="protein sequence ID" value="MWL44667.1"/>
    <property type="molecule type" value="Genomic_DNA"/>
</dbReference>
<dbReference type="EMBL" id="AASXRC010000006">
    <property type="protein sequence ID" value="EFI0212445.1"/>
    <property type="molecule type" value="Genomic_DNA"/>
</dbReference>
<dbReference type="EMBL" id="UGCD01000002">
    <property type="protein sequence ID" value="STI18289.1"/>
    <property type="molecule type" value="Genomic_DNA"/>
</dbReference>
<reference evidence="17 54" key="12">
    <citation type="journal article" date="2019" name="Nat. Med.">
        <title>A library of human gut bacterial isolates paired with longitudinal multiomics data enables mechanistic microbiome research.</title>
        <authorList>
            <person name="Poyet M."/>
            <person name="Groussin M."/>
            <person name="Gibbons S.M."/>
            <person name="Avila-Pacheco J."/>
            <person name="Jiang X."/>
            <person name="Kearney S.M."/>
            <person name="Perrotta A.R."/>
            <person name="Berdy B."/>
            <person name="Zhao S."/>
            <person name="Lieberman T.D."/>
            <person name="Swanson P.K."/>
            <person name="Smith M."/>
            <person name="Roesemann S."/>
            <person name="Alexander J.E."/>
            <person name="Rich S.A."/>
            <person name="Livny J."/>
            <person name="Vlamakis H."/>
            <person name="Clish C."/>
            <person name="Bullock K."/>
            <person name="Deik A."/>
            <person name="Scott J."/>
            <person name="Pierce K.A."/>
            <person name="Xavier R.J."/>
            <person name="Alm E.J."/>
        </authorList>
    </citation>
    <scope>NUCLEOTIDE SEQUENCE [LARGE SCALE GENOMIC DNA]</scope>
    <source>
        <strain evidence="17 54">BIOML-A112</strain>
    </source>
</reference>
<reference evidence="58 59" key="8">
    <citation type="submission" date="2018-08" db="EMBL/GenBank/DDBJ databases">
        <authorList>
            <consortium name="GenomeTrakr network: Whole genome sequencing for foodborne pathogen traceback"/>
        </authorList>
    </citation>
    <scope>NUCLEOTIDE SEQUENCE [LARGE SCALE GENOMIC DNA]</scope>
    <source>
        <strain evidence="3 58">AZ-TG102963</strain>
        <strain evidence="7 59">AZ-TG60901</strain>
    </source>
</reference>
<dbReference type="EMBL" id="WUIY01000529">
    <property type="protein sequence ID" value="MXI78031.1"/>
    <property type="molecule type" value="Genomic_DNA"/>
</dbReference>
<dbReference type="Proteomes" id="UP000436141">
    <property type="component" value="Unassembled WGS sequence"/>
</dbReference>
<protein>
    <submittedName>
        <fullName evidence="22">ATPase</fullName>
    </submittedName>
</protein>
<dbReference type="Proteomes" id="UP000306700">
    <property type="component" value="Unassembled WGS sequence"/>
</dbReference>
<dbReference type="EMBL" id="WTQJ01000336">
    <property type="protein sequence ID" value="MWR14960.1"/>
    <property type="molecule type" value="Genomic_DNA"/>
</dbReference>
<evidence type="ECO:0000313" key="25">
    <source>
        <dbReference type="EMBL" id="STI76406.1"/>
    </source>
</evidence>
<evidence type="ECO:0000313" key="59">
    <source>
        <dbReference type="Proteomes" id="UP000528504"/>
    </source>
</evidence>
<reference evidence="19 35" key="2">
    <citation type="submission" date="2016-12" db="EMBL/GenBank/DDBJ databases">
        <title>Real-Time Genomic Investigation Underlying the Public Health Response to a Shiga Toxin-Producing Escherichia Coli O26:H11 Outbreak in a Nursery.</title>
        <authorList>
            <person name="Ferdous M."/>
            <person name="Moran-Gilad J."/>
            <person name="Rossen J.W."/>
            <person name="Gdalevich M."/>
        </authorList>
    </citation>
    <scope>NUCLEOTIDE SEQUENCE [LARGE SCALE GENOMIC DNA]</scope>
    <source>
        <strain evidence="19 35">STEC 514-2</strain>
    </source>
</reference>
<evidence type="ECO:0000313" key="18">
    <source>
        <dbReference type="EMBL" id="NEM89045.1"/>
    </source>
</evidence>
<keyword evidence="1" id="KW-0732">Signal</keyword>
<dbReference type="Proteomes" id="UP000447081">
    <property type="component" value="Unassembled WGS sequence"/>
</dbReference>
<dbReference type="Proteomes" id="UP000475070">
    <property type="component" value="Unassembled WGS sequence"/>
</dbReference>
<dbReference type="Proteomes" id="UP000218543">
    <property type="component" value="Unassembled WGS sequence"/>
</dbReference>
<dbReference type="EMBL" id="WOET01000021">
    <property type="protein sequence ID" value="MUM74886.1"/>
    <property type="molecule type" value="Genomic_DNA"/>
</dbReference>
<evidence type="ECO:0000313" key="13">
    <source>
        <dbReference type="EMBL" id="MWL44667.1"/>
    </source>
</evidence>
<evidence type="ECO:0000313" key="7">
    <source>
        <dbReference type="EMBL" id="EFM0517010.1"/>
    </source>
</evidence>
<dbReference type="EMBL" id="AASCJS010000009">
    <property type="protein sequence ID" value="EFA9845698.1"/>
    <property type="molecule type" value="Genomic_DNA"/>
</dbReference>
<reference evidence="47 48" key="11">
    <citation type="submission" date="2018-12" db="EMBL/GenBank/DDBJ databases">
        <title>Food and Water Safety Consortium.</title>
        <authorList>
            <person name="Tyson S."/>
            <person name="Peterson C.-L."/>
            <person name="Olson A."/>
            <person name="Tyler S."/>
            <person name="Cabral J."/>
            <person name="Lynch T."/>
            <person name="Knox N."/>
            <person name="Van Domselaar G."/>
            <person name="Graham M."/>
        </authorList>
    </citation>
    <scope>NUCLEOTIDE SEQUENCE [LARGE SCALE GENOMIC DNA]</scope>
    <source>
        <strain evidence="31 48">FWSEC0384</strain>
        <strain evidence="30 47">FWSEC0419</strain>
    </source>
</reference>
<dbReference type="Proteomes" id="UP000490727">
    <property type="component" value="Unassembled WGS sequence"/>
</dbReference>
<dbReference type="EMBL" id="WUIG01000623">
    <property type="protein sequence ID" value="MXJ10894.1"/>
    <property type="molecule type" value="Genomic_DNA"/>
</dbReference>
<dbReference type="Proteomes" id="UP000254159">
    <property type="component" value="Unassembled WGS sequence"/>
</dbReference>
<evidence type="ECO:0000313" key="22">
    <source>
        <dbReference type="EMBL" id="SQD03228.1"/>
    </source>
</evidence>
<reference evidence="14 49" key="16">
    <citation type="submission" date="2019-12" db="EMBL/GenBank/DDBJ databases">
        <title>Enteriobacteria Tanzani isolates_8377-8380.</title>
        <authorList>
            <person name="Subbiah M."/>
            <person name="Call D."/>
        </authorList>
    </citation>
    <scope>NUCLEOTIDE SEQUENCE [LARGE SCALE GENOMIC DNA]</scope>
    <source>
        <strain evidence="14 49">8380wG1</strain>
    </source>
</reference>
<dbReference type="EMBL" id="JAAGYI010000229">
    <property type="protein sequence ID" value="NEM89045.1"/>
    <property type="molecule type" value="Genomic_DNA"/>
</dbReference>
<evidence type="ECO:0000313" key="35">
    <source>
        <dbReference type="Proteomes" id="UP000218543"/>
    </source>
</evidence>
<dbReference type="EMBL" id="MRVZ01000004">
    <property type="protein sequence ID" value="PAU27027.1"/>
    <property type="molecule type" value="Genomic_DNA"/>
</dbReference>
<evidence type="ECO:0000313" key="3">
    <source>
        <dbReference type="EMBL" id="EFA9845698.1"/>
    </source>
</evidence>
<name>A0A066RDC3_ECOLX</name>
<evidence type="ECO:0000313" key="52">
    <source>
        <dbReference type="Proteomes" id="UP000460654"/>
    </source>
</evidence>
<evidence type="ECO:0000313" key="31">
    <source>
        <dbReference type="EMBL" id="TJH24623.1"/>
    </source>
</evidence>
<evidence type="ECO:0000313" key="30">
    <source>
        <dbReference type="EMBL" id="TJF67562.1"/>
    </source>
</evidence>
<gene>
    <name evidence="20" type="ORF">ABE91_024205</name>
    <name evidence="33" type="ORF">BANRA_01736</name>
    <name evidence="6" type="ORF">BG944_001570</name>
    <name evidence="19" type="ORF">BTQ06_02425</name>
    <name evidence="3" type="ORF">C1Q91_002069</name>
    <name evidence="31" type="ORF">C9160_03920</name>
    <name evidence="30" type="ORF">C9194_09540</name>
    <name evidence="7" type="ORF">CF22_003028</name>
    <name evidence="32" type="ORF">D4N09_26350</name>
    <name evidence="21" type="ORF">DIV22_13375</name>
    <name evidence="2" type="ORF">E2863_01371</name>
    <name evidence="4" type="ORF">E5H86_23840</name>
    <name evidence="18" type="ORF">G3V95_27120</name>
    <name evidence="5" type="ORF">GAI89_12985</name>
    <name evidence="12" type="ORF">GNZ05_22350</name>
    <name evidence="14" type="ORF">GQA06_14365</name>
    <name evidence="13" type="ORF">GQM04_03770</name>
    <name evidence="15" type="ORF">GRW05_28075</name>
    <name evidence="16" type="ORF">GRW24_20875</name>
    <name evidence="17" type="ORF">GUC01_01385</name>
    <name evidence="8" type="ORF">HHH44_004716</name>
    <name evidence="9" type="ORF">HKA49_003261</name>
    <name evidence="11" type="ORF">HV209_18260</name>
    <name evidence="10" type="ORF">J8F57_002324</name>
    <name evidence="24" type="ORF">NCTC10865_03619</name>
    <name evidence="23" type="ORF">NCTC11341_04967</name>
    <name evidence="22" type="ORF">NCTC8009_03711</name>
    <name evidence="27" type="ORF">NCTC8179_03061</name>
    <name evidence="28" type="ORF">NCTC8333_03395</name>
    <name evidence="26" type="ORF">NCTC8622_05734</name>
    <name evidence="29" type="ORF">NCTC8960_05755</name>
    <name evidence="25" type="ORF">NCTC8985_01666</name>
</gene>
<dbReference type="EMBL" id="RRNI01000003">
    <property type="protein sequence ID" value="TJH24623.1"/>
    <property type="molecule type" value="Genomic_DNA"/>
</dbReference>
<evidence type="ECO:0000313" key="32">
    <source>
        <dbReference type="EMBL" id="TXU28457.1"/>
    </source>
</evidence>
<feature type="chain" id="PRO_5015027221" evidence="1">
    <location>
        <begin position="24"/>
        <end position="69"/>
    </location>
</feature>
<evidence type="ECO:0000313" key="54">
    <source>
        <dbReference type="Proteomes" id="UP000475070"/>
    </source>
</evidence>
<evidence type="ECO:0000313" key="19">
    <source>
        <dbReference type="EMBL" id="PAU27027.1"/>
    </source>
</evidence>
<dbReference type="RefSeq" id="WP_001297677.1">
    <property type="nucleotide sequence ID" value="NZ_AP018796.1"/>
</dbReference>
<evidence type="ECO:0000313" key="42">
    <source>
        <dbReference type="Proteomes" id="UP000254718"/>
    </source>
</evidence>
<evidence type="ECO:0000313" key="50">
    <source>
        <dbReference type="Proteomes" id="UP000436141"/>
    </source>
</evidence>
<reference evidence="5 60" key="17">
    <citation type="submission" date="2019-12" db="EMBL/GenBank/DDBJ databases">
        <authorList>
            <consortium name="NARMS: The National Antimicrobial Resistance Monitoring System"/>
        </authorList>
    </citation>
    <scope>NUCLEOTIDE SEQUENCE [LARGE SCALE GENOMIC DNA]</scope>
    <source>
        <strain evidence="5 60">CVM N19EC0510</strain>
        <strain evidence="4 61">FSIS11919500</strain>
    </source>
</reference>
<evidence type="ECO:0000313" key="61">
    <source>
        <dbReference type="Proteomes" id="UP000531916"/>
    </source>
</evidence>
<dbReference type="Proteomes" id="UP000844228">
    <property type="component" value="Unassembled WGS sequence"/>
</dbReference>
<dbReference type="Proteomes" id="UP000487258">
    <property type="component" value="Unassembled WGS sequence"/>
</dbReference>
<dbReference type="Proteomes" id="UP000868636">
    <property type="component" value="Unassembled WGS sequence"/>
</dbReference>
<reference evidence="20 34" key="1">
    <citation type="journal article" date="2015" name="Genome Announc.">
        <title>Draft Genome Sequences of Human-Pathogenic Escherichia coli O26:H11 Strains Carrying the stx2 Gene Only and Circulating in France.</title>
        <authorList>
            <person name="Delannoy S."/>
            <person name="Mariani-Kurkdjian P."/>
            <person name="Bonacorsi S."/>
            <person name="Liguori S."/>
            <person name="Ison S.A."/>
            <person name="Fach P."/>
        </authorList>
    </citation>
    <scope>NUCLEOTIDE SEQUENCE [LARGE SCALE GENOMIC DNA]</scope>
    <source>
        <strain evidence="20 34">34870</strain>
    </source>
</reference>
<organism evidence="18 53">
    <name type="scientific">Escherichia coli</name>
    <dbReference type="NCBI Taxonomy" id="562"/>
    <lineage>
        <taxon>Bacteria</taxon>
        <taxon>Pseudomonadati</taxon>
        <taxon>Pseudomonadota</taxon>
        <taxon>Gammaproteobacteria</taxon>
        <taxon>Enterobacterales</taxon>
        <taxon>Enterobacteriaceae</taxon>
        <taxon>Escherichia</taxon>
    </lineage>
</organism>
<reference evidence="32 52" key="9">
    <citation type="submission" date="2018-09" db="EMBL/GenBank/DDBJ databases">
        <title>Persistent metagenomic signatures of early life antibiotic treatment in the infant gut microbiota and resistome.</title>
        <authorList>
            <person name="Gasparrini A.J."/>
        </authorList>
    </citation>
    <scope>NUCLEOTIDE SEQUENCE [LARGE SCALE GENOMIC DNA]</scope>
    <source>
        <strain evidence="32 52">T0181B.E-10</strain>
    </source>
</reference>
<reference evidence="20" key="3">
    <citation type="submission" date="2017-03" db="EMBL/GenBank/DDBJ databases">
        <title>The mobilome is the main driver of stx2-positive O26:H11 Escherichia coli strains evolution.</title>
        <authorList>
            <person name="Delannoy S."/>
            <person name="Mariani-Kurkdjian P."/>
            <person name="Webb H.E."/>
            <person name="Bonacorsi S."/>
            <person name="Fach P."/>
        </authorList>
    </citation>
    <scope>NUCLEOTIDE SEQUENCE</scope>
    <source>
        <strain evidence="20">34870</strain>
    </source>
</reference>
<dbReference type="Proteomes" id="UP000036331">
    <property type="component" value="Unassembled WGS sequence"/>
</dbReference>
<dbReference type="EMBL" id="UWXJ01000001">
    <property type="protein sequence ID" value="VCY83082.1"/>
    <property type="molecule type" value="Genomic_DNA"/>
</dbReference>
<sequence length="69" mass="7468">MKLKKLSGFSLGLIALAVGNAYAEQFIQHDEYKHAVAIKDGKVKDIDNALVITTGNGSYGYPLQERVAS</sequence>
<evidence type="ECO:0000313" key="51">
    <source>
        <dbReference type="Proteomes" id="UP000447081"/>
    </source>
</evidence>
<reference evidence="13 55" key="14">
    <citation type="submission" date="2019-12" db="EMBL/GenBank/DDBJ databases">
        <title>Enteriobacteria Tanzani isolates_10432.</title>
        <authorList>
            <person name="Subbiah M."/>
            <person name="Call D."/>
        </authorList>
    </citation>
    <scope>NUCLEOTIDE SEQUENCE [LARGE SCALE GENOMIC DNA]</scope>
    <source>
        <strain evidence="13 55">10432wF6</strain>
    </source>
</reference>
<dbReference type="EMBL" id="RROO01000014">
    <property type="protein sequence ID" value="TJF67562.1"/>
    <property type="molecule type" value="Genomic_DNA"/>
</dbReference>
<evidence type="ECO:0000313" key="20">
    <source>
        <dbReference type="EMBL" id="PBN70531.1"/>
    </source>
</evidence>
<dbReference type="EMBL" id="UARW01000010">
    <property type="protein sequence ID" value="SQD03228.1"/>
    <property type="molecule type" value="Genomic_DNA"/>
</dbReference>
<dbReference type="Proteomes" id="UP000460654">
    <property type="component" value="Unassembled WGS sequence"/>
</dbReference>
<evidence type="ECO:0000313" key="46">
    <source>
        <dbReference type="Proteomes" id="UP000281900"/>
    </source>
</evidence>
<dbReference type="Proteomes" id="UP000305093">
    <property type="component" value="Unassembled WGS sequence"/>
</dbReference>
<dbReference type="EMBL" id="WXKQ01000001">
    <property type="protein sequence ID" value="NAG17683.1"/>
    <property type="molecule type" value="Genomic_DNA"/>
</dbReference>
<reference evidence="37 38" key="6">
    <citation type="submission" date="2018-06" db="EMBL/GenBank/DDBJ databases">
        <authorList>
            <consortium name="Pathogen Informatics"/>
            <person name="Doyle S."/>
        </authorList>
    </citation>
    <scope>NUCLEOTIDE SEQUENCE [LARGE SCALE GENOMIC DNA]</scope>
    <source>
        <strain evidence="24 39">NCTC10865</strain>
        <strain evidence="23 41">NCTC11341</strain>
        <strain evidence="22 37">NCTC8009</strain>
        <strain evidence="27 44">NCTC8179</strain>
        <strain evidence="28 42">NCTC8333</strain>
        <strain evidence="26 38">NCTC8622</strain>
        <strain evidence="29 43">NCTC8960</strain>
        <strain evidence="25 40">NCTC8985</strain>
    </source>
</reference>
<evidence type="ECO:0000313" key="29">
    <source>
        <dbReference type="EMBL" id="STN15324.1"/>
    </source>
</evidence>
<dbReference type="EMBL" id="JABXPW010000004">
    <property type="protein sequence ID" value="MBA7720515.1"/>
    <property type="molecule type" value="Genomic_DNA"/>
</dbReference>
<dbReference type="EMBL" id="UGFE01000002">
    <property type="protein sequence ID" value="STM24416.1"/>
    <property type="molecule type" value="Genomic_DNA"/>
</dbReference>
<dbReference type="Proteomes" id="UP000521994">
    <property type="component" value="Unassembled WGS sequence"/>
</dbReference>
<dbReference type="Proteomes" id="UP000254405">
    <property type="component" value="Unassembled WGS sequence"/>
</dbReference>
<reference evidence="2 46" key="7">
    <citation type="submission" date="2018-07" db="EMBL/GenBank/DDBJ databases">
        <title>Genomic analysis of colistin resistant EHEC isolated from cattle in Japan.</title>
        <authorList>
            <person name="Kusumoto M."/>
            <person name="Misumi W."/>
            <person name="Ogura Y."/>
            <person name="Hayashi T."/>
            <person name="Akiba M."/>
        </authorList>
    </citation>
    <scope>NUCLEOTIDE SEQUENCE [LARGE SCALE GENOMIC DNA]</scope>
    <source>
        <strain evidence="2 46">E2863</strain>
    </source>
</reference>
<evidence type="ECO:0000313" key="47">
    <source>
        <dbReference type="Proteomes" id="UP000305093"/>
    </source>
</evidence>
<evidence type="ECO:0000256" key="1">
    <source>
        <dbReference type="SAM" id="SignalP"/>
    </source>
</evidence>
<reference evidence="18 53" key="19">
    <citation type="submission" date="2020-02" db="EMBL/GenBank/DDBJ databases">
        <authorList>
            <person name="Subbiah M."/>
            <person name="Call D."/>
        </authorList>
    </citation>
    <scope>NUCLEOTIDE SEQUENCE [LARGE SCALE GENOMIC DNA]</scope>
    <source>
        <strain evidence="18 53">8375wC2</strain>
    </source>
</reference>
<dbReference type="Proteomes" id="UP000248865">
    <property type="component" value="Unassembled WGS sequence"/>
</dbReference>
<evidence type="ECO:0000313" key="24">
    <source>
        <dbReference type="EMBL" id="STI18289.1"/>
    </source>
</evidence>
<reference evidence="12 56" key="13">
    <citation type="submission" date="2019-11" db="EMBL/GenBank/DDBJ databases">
        <title>Whole genome sequence analysis of environmental Escherichia coli from the feces of straw-necked ibis (Threskiornis spinicollis) nesting on inland wetlands.</title>
        <authorList>
            <person name="Wyrsch E.R."/>
            <person name="Roy Chowdhury P."/>
            <person name="Wallis L."/>
            <person name="Cummins M.L."/>
            <person name="Zingali T."/>
            <person name="Brandis K.J."/>
            <person name="Djordjevic S.P."/>
        </authorList>
    </citation>
    <scope>NUCLEOTIDE SEQUENCE [LARGE SCALE GENOMIC DNA]</scope>
    <source>
        <strain evidence="12 56">IBS12</strain>
    </source>
</reference>
<dbReference type="Proteomes" id="UP000254079">
    <property type="component" value="Unassembled WGS sequence"/>
</dbReference>
<dbReference type="AlphaFoldDB" id="A0A066RDC3"/>
<reference evidence="50 51" key="15">
    <citation type="submission" date="2019-12" db="EMBL/GenBank/DDBJ databases">
        <title>Enteriobacteria Tanzani isolates_10434.</title>
        <authorList>
            <person name="Subbiah M."/>
            <person name="Call D."/>
        </authorList>
    </citation>
    <scope>NUCLEOTIDE SEQUENCE [LARGE SCALE GENOMIC DNA]</scope>
    <source>
        <strain evidence="15 50">10434wD1</strain>
        <strain evidence="16 51">10434wG3</strain>
    </source>
</reference>
<evidence type="ECO:0000313" key="40">
    <source>
        <dbReference type="Proteomes" id="UP000254405"/>
    </source>
</evidence>
<feature type="signal peptide" evidence="1">
    <location>
        <begin position="1"/>
        <end position="23"/>
    </location>
</feature>
<dbReference type="EMBL" id="DADPIR010000014">
    <property type="protein sequence ID" value="HAZ7492116.1"/>
    <property type="molecule type" value="Genomic_DNA"/>
</dbReference>
<dbReference type="EMBL" id="QYOH01000151">
    <property type="protein sequence ID" value="TXU28457.1"/>
    <property type="molecule type" value="Genomic_DNA"/>
</dbReference>
<reference evidence="11" key="21">
    <citation type="submission" date="2020-06" db="EMBL/GenBank/DDBJ databases">
        <title>REHAB project genomes.</title>
        <authorList>
            <person name="Shaw L.P."/>
        </authorList>
    </citation>
    <scope>NUCLEOTIDE SEQUENCE</scope>
    <source>
        <strain evidence="11">RHBSTW-00474</strain>
    </source>
</reference>
<evidence type="ECO:0000313" key="8">
    <source>
        <dbReference type="EMBL" id="HAH1421255.1"/>
    </source>
</evidence>
<evidence type="ECO:0000313" key="58">
    <source>
        <dbReference type="Proteomes" id="UP000523388"/>
    </source>
</evidence>
<evidence type="ECO:0000313" key="39">
    <source>
        <dbReference type="Proteomes" id="UP000254159"/>
    </source>
</evidence>
<evidence type="ECO:0000313" key="14">
    <source>
        <dbReference type="EMBL" id="MWR14960.1"/>
    </source>
</evidence>
<evidence type="ECO:0000313" key="33">
    <source>
        <dbReference type="EMBL" id="VCY83082.1"/>
    </source>
</evidence>
<reference evidence="21 36" key="5">
    <citation type="submission" date="2018-05" db="EMBL/GenBank/DDBJ databases">
        <title>Genomic sequencing of EHEC O26 New European Clone.</title>
        <authorList>
            <person name="Karnisova L."/>
            <person name="Nunvar J."/>
            <person name="Marejkova M."/>
            <person name="Mellmann A."/>
            <person name="Drevinek P."/>
            <person name="Blahova K."/>
            <person name="Bielaszewska M."/>
        </authorList>
    </citation>
    <scope>NUCLEOTIDE SEQUENCE [LARGE SCALE GENOMIC DNA]</scope>
    <source>
        <strain evidence="21 36">14-391</strain>
    </source>
</reference>
<dbReference type="Proteomes" id="UP000254428">
    <property type="component" value="Unassembled WGS sequence"/>
</dbReference>
<dbReference type="Proteomes" id="UP000531916">
    <property type="component" value="Unassembled WGS sequence"/>
</dbReference>
<dbReference type="Proteomes" id="UP000622722">
    <property type="component" value="Unassembled WGS sequence"/>
</dbReference>
<dbReference type="Proteomes" id="UP000523388">
    <property type="component" value="Unassembled WGS sequence"/>
</dbReference>
<dbReference type="Proteomes" id="UP000255543">
    <property type="component" value="Unassembled WGS sequence"/>
</dbReference>
<dbReference type="Proteomes" id="UP000250991">
    <property type="component" value="Unassembled WGS sequence"/>
</dbReference>
<evidence type="ECO:0000313" key="55">
    <source>
        <dbReference type="Proteomes" id="UP000487258"/>
    </source>
</evidence>
<evidence type="ECO:0000313" key="9">
    <source>
        <dbReference type="EMBL" id="HAI8959069.1"/>
    </source>
</evidence>
<evidence type="ECO:0000313" key="48">
    <source>
        <dbReference type="Proteomes" id="UP000306700"/>
    </source>
</evidence>
<evidence type="ECO:0000313" key="45">
    <source>
        <dbReference type="Proteomes" id="UP000281521"/>
    </source>
</evidence>
<dbReference type="EMBL" id="AASWKH010000011">
    <property type="protein sequence ID" value="EFH6095563.1"/>
    <property type="molecule type" value="Genomic_DNA"/>
</dbReference>
<dbReference type="Proteomes" id="UP000528504">
    <property type="component" value="Unassembled WGS sequence"/>
</dbReference>
<dbReference type="Proteomes" id="UP000842385">
    <property type="component" value="Unassembled WGS sequence"/>
</dbReference>
<dbReference type="Proteomes" id="UP000469708">
    <property type="component" value="Unassembled WGS sequence"/>
</dbReference>
<evidence type="ECO:0000313" key="53">
    <source>
        <dbReference type="Proteomes" id="UP000469708"/>
    </source>
</evidence>